<dbReference type="InterPro" id="IPR001173">
    <property type="entry name" value="Glyco_trans_2-like"/>
</dbReference>
<keyword evidence="2" id="KW-0808">Transferase</keyword>
<dbReference type="InterPro" id="IPR050834">
    <property type="entry name" value="Glycosyltransf_2"/>
</dbReference>
<dbReference type="AlphaFoldDB" id="A0A846RQI5"/>
<dbReference type="PANTHER" id="PTHR43685:SF2">
    <property type="entry name" value="GLYCOSYLTRANSFERASE 2-LIKE DOMAIN-CONTAINING PROTEIN"/>
    <property type="match status" value="1"/>
</dbReference>
<feature type="domain" description="Glycosyltransferase 2-like" evidence="1">
    <location>
        <begin position="22"/>
        <end position="181"/>
    </location>
</feature>
<gene>
    <name evidence="2" type="ORF">BJ994_000442</name>
</gene>
<dbReference type="EMBL" id="JAATJL010000001">
    <property type="protein sequence ID" value="NJC21366.1"/>
    <property type="molecule type" value="Genomic_DNA"/>
</dbReference>
<dbReference type="PANTHER" id="PTHR43685">
    <property type="entry name" value="GLYCOSYLTRANSFERASE"/>
    <property type="match status" value="1"/>
</dbReference>
<evidence type="ECO:0000313" key="2">
    <source>
        <dbReference type="EMBL" id="NJC21366.1"/>
    </source>
</evidence>
<evidence type="ECO:0000313" key="3">
    <source>
        <dbReference type="Proteomes" id="UP000547458"/>
    </source>
</evidence>
<keyword evidence="3" id="KW-1185">Reference proteome</keyword>
<dbReference type="Pfam" id="PF00535">
    <property type="entry name" value="Glycos_transf_2"/>
    <property type="match status" value="1"/>
</dbReference>
<dbReference type="CDD" id="cd00761">
    <property type="entry name" value="Glyco_tranf_GTA_type"/>
    <property type="match status" value="1"/>
</dbReference>
<comment type="caution">
    <text evidence="2">The sequence shown here is derived from an EMBL/GenBank/DDBJ whole genome shotgun (WGS) entry which is preliminary data.</text>
</comment>
<reference evidence="2 3" key="1">
    <citation type="submission" date="2020-03" db="EMBL/GenBank/DDBJ databases">
        <title>Sequencing the genomes of 1000 actinobacteria strains.</title>
        <authorList>
            <person name="Klenk H.-P."/>
        </authorList>
    </citation>
    <scope>NUCLEOTIDE SEQUENCE [LARGE SCALE GENOMIC DNA]</scope>
    <source>
        <strain evidence="2 3">DSM 16403</strain>
    </source>
</reference>
<dbReference type="SUPFAM" id="SSF53448">
    <property type="entry name" value="Nucleotide-diphospho-sugar transferases"/>
    <property type="match status" value="1"/>
</dbReference>
<dbReference type="Gene3D" id="3.90.550.10">
    <property type="entry name" value="Spore Coat Polysaccharide Biosynthesis Protein SpsA, Chain A"/>
    <property type="match status" value="1"/>
</dbReference>
<dbReference type="GO" id="GO:0016740">
    <property type="term" value="F:transferase activity"/>
    <property type="evidence" value="ECO:0007669"/>
    <property type="project" value="UniProtKB-KW"/>
</dbReference>
<dbReference type="Proteomes" id="UP000547458">
    <property type="component" value="Unassembled WGS sequence"/>
</dbReference>
<dbReference type="InterPro" id="IPR029044">
    <property type="entry name" value="Nucleotide-diphossugar_trans"/>
</dbReference>
<sequence length="288" mass="31489">MSRRGSGQWGRAAPPLDAELDVLIPAFGRPAELAVTLAGLAGQDSPSFRVIISDQTEDVPVWESPSVSAMVRVLQAQGREVQLERNLPRRGMAQQRQFLLDQSRCAQVLFLDSDVWLEPDMLRRMSEALASAGCGFVGAAVQGLSYLDDYREHELEPLELWEGGVKPERVRQEEPAFQRWRLHNAANLTHAAAGMDIPSSGWRLYKIAWVGGCVIFDRAALVECGGFDFWDELPSNHAGEDIAAQWRVLERHGGAGILPSGAVHLEAPTTVADRSTDAADVVHGTSGE</sequence>
<dbReference type="RefSeq" id="WP_167991027.1">
    <property type="nucleotide sequence ID" value="NZ_JAATJL010000001.1"/>
</dbReference>
<name>A0A846RQI5_9MICC</name>
<evidence type="ECO:0000259" key="1">
    <source>
        <dbReference type="Pfam" id="PF00535"/>
    </source>
</evidence>
<accession>A0A846RQI5</accession>
<organism evidence="2 3">
    <name type="scientific">Arthrobacter pigmenti</name>
    <dbReference type="NCBI Taxonomy" id="271432"/>
    <lineage>
        <taxon>Bacteria</taxon>
        <taxon>Bacillati</taxon>
        <taxon>Actinomycetota</taxon>
        <taxon>Actinomycetes</taxon>
        <taxon>Micrococcales</taxon>
        <taxon>Micrococcaceae</taxon>
        <taxon>Arthrobacter</taxon>
    </lineage>
</organism>
<proteinExistence type="predicted"/>
<protein>
    <submittedName>
        <fullName evidence="2">GT2 family glycosyltransferase</fullName>
    </submittedName>
</protein>